<evidence type="ECO:0000313" key="2">
    <source>
        <dbReference type="Proteomes" id="UP000323824"/>
    </source>
</evidence>
<dbReference type="Proteomes" id="UP000323824">
    <property type="component" value="Chromosome"/>
</dbReference>
<dbReference type="AlphaFoldDB" id="A0A5C1QA49"/>
<sequence length="235" mass="27638">MLSRENLGVMIVDESSKIDLNFIDFTLFKESEFQKLLNNRSWVDLQDEREALGFINNIEIYREYFRDDVEFGAIFTTHSKPNINNSSDISLEMLYNLATANSSRASIFINKVITRRKSQNPYTEEEIDKEIRDYVTALPSWNINTLDPKLLKALLSKYDLDYMPLYREIKTEKELKQIYRVPKEKSSLYTYLGVTTTCWKITVEDNINRVMTTLWYGLNADLTGYFLINRSKILL</sequence>
<evidence type="ECO:0000313" key="1">
    <source>
        <dbReference type="EMBL" id="QEN04218.1"/>
    </source>
</evidence>
<reference evidence="1 2" key="2">
    <citation type="submission" date="2019-09" db="EMBL/GenBank/DDBJ databases">
        <title>Complete Genome Sequence and Methylome Analysis of free living Spirochaetas.</title>
        <authorList>
            <person name="Leshcheva N."/>
            <person name="Mikheeva N."/>
        </authorList>
    </citation>
    <scope>NUCLEOTIDE SEQUENCE [LARGE SCALE GENOMIC DNA]</scope>
    <source>
        <strain evidence="1 2">P</strain>
    </source>
</reference>
<reference evidence="1 2" key="1">
    <citation type="submission" date="2019-02" db="EMBL/GenBank/DDBJ databases">
        <authorList>
            <person name="Fomenkov A."/>
            <person name="Dubinina G."/>
            <person name="Grabovich M."/>
            <person name="Vincze T."/>
            <person name="Roberts R.J."/>
        </authorList>
    </citation>
    <scope>NUCLEOTIDE SEQUENCE [LARGE SCALE GENOMIC DNA]</scope>
    <source>
        <strain evidence="1 2">P</strain>
    </source>
</reference>
<organism evidence="1 2">
    <name type="scientific">Thiospirochaeta perfilievii</name>
    <dbReference type="NCBI Taxonomy" id="252967"/>
    <lineage>
        <taxon>Bacteria</taxon>
        <taxon>Pseudomonadati</taxon>
        <taxon>Spirochaetota</taxon>
        <taxon>Spirochaetia</taxon>
        <taxon>Spirochaetales</taxon>
        <taxon>Spirochaetaceae</taxon>
        <taxon>Thiospirochaeta</taxon>
    </lineage>
</organism>
<dbReference type="EMBL" id="CP035807">
    <property type="protein sequence ID" value="QEN04218.1"/>
    <property type="molecule type" value="Genomic_DNA"/>
</dbReference>
<name>A0A5C1QA49_9SPIO</name>
<protein>
    <submittedName>
        <fullName evidence="1">Uncharacterized protein</fullName>
    </submittedName>
</protein>
<accession>A0A5C1QA49</accession>
<dbReference type="RefSeq" id="WP_149567466.1">
    <property type="nucleotide sequence ID" value="NZ_CP035807.1"/>
</dbReference>
<keyword evidence="2" id="KW-1185">Reference proteome</keyword>
<dbReference type="KEGG" id="sper:EW093_05695"/>
<proteinExistence type="predicted"/>
<gene>
    <name evidence="1" type="ORF">EW093_05695</name>
</gene>